<proteinExistence type="predicted"/>
<evidence type="ECO:0000313" key="3">
    <source>
        <dbReference type="EMBL" id="KAF7194637.1"/>
    </source>
</evidence>
<feature type="region of interest" description="Disordered" evidence="1">
    <location>
        <begin position="163"/>
        <end position="207"/>
    </location>
</feature>
<name>A0A8H6VLD7_9PEZI</name>
<gene>
    <name evidence="3" type="ORF">HII31_04143</name>
</gene>
<organism evidence="3 4">
    <name type="scientific">Pseudocercospora fuligena</name>
    <dbReference type="NCBI Taxonomy" id="685502"/>
    <lineage>
        <taxon>Eukaryota</taxon>
        <taxon>Fungi</taxon>
        <taxon>Dikarya</taxon>
        <taxon>Ascomycota</taxon>
        <taxon>Pezizomycotina</taxon>
        <taxon>Dothideomycetes</taxon>
        <taxon>Dothideomycetidae</taxon>
        <taxon>Mycosphaerellales</taxon>
        <taxon>Mycosphaerellaceae</taxon>
        <taxon>Pseudocercospora</taxon>
    </lineage>
</organism>
<evidence type="ECO:0000256" key="1">
    <source>
        <dbReference type="SAM" id="MobiDB-lite"/>
    </source>
</evidence>
<feature type="compositionally biased region" description="Low complexity" evidence="1">
    <location>
        <begin position="194"/>
        <end position="207"/>
    </location>
</feature>
<feature type="compositionally biased region" description="Polar residues" evidence="1">
    <location>
        <begin position="163"/>
        <end position="191"/>
    </location>
</feature>
<dbReference type="Proteomes" id="UP000660729">
    <property type="component" value="Unassembled WGS sequence"/>
</dbReference>
<evidence type="ECO:0008006" key="5">
    <source>
        <dbReference type="Google" id="ProtNLM"/>
    </source>
</evidence>
<dbReference type="EMBL" id="JABCIY010000058">
    <property type="protein sequence ID" value="KAF7194637.1"/>
    <property type="molecule type" value="Genomic_DNA"/>
</dbReference>
<evidence type="ECO:0000256" key="2">
    <source>
        <dbReference type="SAM" id="SignalP"/>
    </source>
</evidence>
<feature type="region of interest" description="Disordered" evidence="1">
    <location>
        <begin position="378"/>
        <end position="452"/>
    </location>
</feature>
<protein>
    <recommendedName>
        <fullName evidence="5">C2H2-type domain-containing protein</fullName>
    </recommendedName>
</protein>
<evidence type="ECO:0000313" key="4">
    <source>
        <dbReference type="Proteomes" id="UP000660729"/>
    </source>
</evidence>
<sequence length="842" mass="89776">MFTTAAILLLAAATASAQTATITIEASHGGAGNGLTNTTIEVPLNMRYTNSALDTVSTLYLTGSDGVALDSITCTPYRYNNLTGAGGLPFTSATPSFLSTNTVQVGSLLCNSTSGTTTSSTTASVTSTLSAISNLSTTTNASVIPVTTTARNLTSVYLTTVSPTQSGPSTVTSVFTGSEGPTTSTLTSTVEGGSPTSSASPSLNSESAADGNKVSKWLAQGMAMVGAALVAALRPYQRNQGSILVLEARLIAMARYKCPNCDFEGDLFVIDGHLRHTKKQSHFYRCTCGFKHCDLGKDGMATHVKECAKAQEKLSIGATKDLAKLQRELDTIAFPNTTDGPLQPIQVEQSAQSHTNSAASGADPFDFGNPAFPAVLPYGRSNQPCGPYQTPSGTSSGLRGALEIPDGQDYTGFDDFGAPPPKRVKMSSTARDSPVTPRSQTKRSKKGKLAPACQDCRRRKKLCKHRSSTQTDDGAGTVPAVTARSQASNVDTFGPYGNDLQDPSTASNQASRMQPPFEVPFGSGLLPAQQPAQQSASHPPQQLFLHQSRQDSLLDGYQVPSDVDDQELQKQIELGEAFEEALARPGPQFSPAVPDAFRTSEFTDSVLNQPKTSQPFGNHDLVDPTAGNDFAIPQNYPMIGPLQPYPLPPTKQQLPFATHPRRPQTLQQAQSLQQSAGGTVDHDLRANLPGVEGSPSSVGDFGLPMPDLFEAAGDIVEGNIPGNQQWEDTYPVEQTQTEQMNNPTPSQNPANNDGWGQIFEYPADQADAFVPRAYEQTAETTRAYVEANSTELPQQPQDWPLQAYQQNPNATDANQDEPDILGNVEFEEYGYGFNEKGEIYDL</sequence>
<feature type="chain" id="PRO_5034840716" description="C2H2-type domain-containing protein" evidence="2">
    <location>
        <begin position="18"/>
        <end position="842"/>
    </location>
</feature>
<feature type="region of interest" description="Disordered" evidence="1">
    <location>
        <begin position="489"/>
        <end position="541"/>
    </location>
</feature>
<feature type="signal peptide" evidence="2">
    <location>
        <begin position="1"/>
        <end position="17"/>
    </location>
</feature>
<keyword evidence="4" id="KW-1185">Reference proteome</keyword>
<reference evidence="3" key="1">
    <citation type="submission" date="2020-04" db="EMBL/GenBank/DDBJ databases">
        <title>Draft genome resource of the tomato pathogen Pseudocercospora fuligena.</title>
        <authorList>
            <person name="Zaccaron A."/>
        </authorList>
    </citation>
    <scope>NUCLEOTIDE SEQUENCE</scope>
    <source>
        <strain evidence="3">PF001</strain>
    </source>
</reference>
<feature type="compositionally biased region" description="Polar residues" evidence="1">
    <location>
        <begin position="426"/>
        <end position="439"/>
    </location>
</feature>
<keyword evidence="2" id="KW-0732">Signal</keyword>
<dbReference type="OrthoDB" id="5143362at2759"/>
<dbReference type="AlphaFoldDB" id="A0A8H6VLD7"/>
<accession>A0A8H6VLD7</accession>
<feature type="compositionally biased region" description="Polar residues" evidence="1">
    <location>
        <begin position="501"/>
        <end position="512"/>
    </location>
</feature>
<feature type="compositionally biased region" description="Polar residues" evidence="1">
    <location>
        <begin position="335"/>
        <end position="359"/>
    </location>
</feature>
<comment type="caution">
    <text evidence="3">The sequence shown here is derived from an EMBL/GenBank/DDBJ whole genome shotgun (WGS) entry which is preliminary data.</text>
</comment>
<feature type="region of interest" description="Disordered" evidence="1">
    <location>
        <begin position="335"/>
        <end position="366"/>
    </location>
</feature>
<feature type="compositionally biased region" description="Polar residues" evidence="1">
    <location>
        <begin position="380"/>
        <end position="397"/>
    </location>
</feature>
<feature type="compositionally biased region" description="Low complexity" evidence="1">
    <location>
        <begin position="523"/>
        <end position="541"/>
    </location>
</feature>